<keyword evidence="4" id="KW-1185">Reference proteome</keyword>
<dbReference type="SUPFAM" id="SSF53300">
    <property type="entry name" value="vWA-like"/>
    <property type="match status" value="1"/>
</dbReference>
<dbReference type="CDD" id="cd00198">
    <property type="entry name" value="vWFA"/>
    <property type="match status" value="1"/>
</dbReference>
<dbReference type="Gene3D" id="3.40.50.410">
    <property type="entry name" value="von Willebrand factor, type A domain"/>
    <property type="match status" value="1"/>
</dbReference>
<dbReference type="PANTHER" id="PTHR39338:SF6">
    <property type="entry name" value="BLL5662 PROTEIN"/>
    <property type="match status" value="1"/>
</dbReference>
<protein>
    <submittedName>
        <fullName evidence="3">VWA domain-containing protein</fullName>
    </submittedName>
</protein>
<organism evidence="3 4">
    <name type="scientific">Bradyrhizobium hipponense</name>
    <dbReference type="NCBI Taxonomy" id="2605638"/>
    <lineage>
        <taxon>Bacteria</taxon>
        <taxon>Pseudomonadati</taxon>
        <taxon>Pseudomonadota</taxon>
        <taxon>Alphaproteobacteria</taxon>
        <taxon>Hyphomicrobiales</taxon>
        <taxon>Nitrobacteraceae</taxon>
        <taxon>Bradyrhizobium</taxon>
    </lineage>
</organism>
<dbReference type="PIRSF" id="PIRSF010256">
    <property type="entry name" value="CoxE_vWa"/>
    <property type="match status" value="1"/>
</dbReference>
<gene>
    <name evidence="3" type="ORF">FXV83_04600</name>
</gene>
<dbReference type="Proteomes" id="UP000324797">
    <property type="component" value="Unassembled WGS sequence"/>
</dbReference>
<dbReference type="Pfam" id="PF05762">
    <property type="entry name" value="VWA_CoxE"/>
    <property type="match status" value="1"/>
</dbReference>
<dbReference type="EMBL" id="VSTH01000015">
    <property type="protein sequence ID" value="TYO67614.1"/>
    <property type="molecule type" value="Genomic_DNA"/>
</dbReference>
<reference evidence="3 4" key="1">
    <citation type="submission" date="2019-08" db="EMBL/GenBank/DDBJ databases">
        <title>Bradyrhizobium hipponensis sp. nov., a rhizobium isolated from a Lupinus angustifolius root nodule in Tunisia.</title>
        <authorList>
            <person name="Off K."/>
            <person name="Rejili M."/>
            <person name="Mars M."/>
            <person name="Brachmann A."/>
            <person name="Marin M."/>
        </authorList>
    </citation>
    <scope>NUCLEOTIDE SEQUENCE [LARGE SCALE GENOMIC DNA]</scope>
    <source>
        <strain evidence="4">aSej3</strain>
    </source>
</reference>
<dbReference type="InterPro" id="IPR011195">
    <property type="entry name" value="UCP010256"/>
</dbReference>
<accession>A0A5S4YV91</accession>
<evidence type="ECO:0000313" key="3">
    <source>
        <dbReference type="EMBL" id="TYO67614.1"/>
    </source>
</evidence>
<evidence type="ECO:0000256" key="1">
    <source>
        <dbReference type="SAM" id="MobiDB-lite"/>
    </source>
</evidence>
<sequence length="373" mass="41516">MSTESELPRAARIFVSFVALLRANGFAIAPEQTTAYLAAIELLGPRDLNDIRQSALATLAPPPERRTTFDRLFDLHFRGSEAIEHADDGEDDETIRLQEEGRGDEEPLLSDEANESGLAASRSEALVGRRFAQPSATDALRRFTREAPRRLPKRRGHRRMRARRGPFADLRRTLRDSVRSDGEILRLGHLKRRQRPRKILLLIDVSGSMKSRTEENMKFAHALVQSAPGVEVFTFGTRLTRVTRPLRLKRREQALNAAAHLVSDWDGGTRIGDALQAFLAVPRFGAYARGAAVVVISDGLERGDCDALRDAVAKLSRRAWRVSWLTPLARGPGFRPQTEALVAIERFVDDLVDGGTSALIVTHVLSLGRRRVA</sequence>
<comment type="caution">
    <text evidence="3">The sequence shown here is derived from an EMBL/GenBank/DDBJ whole genome shotgun (WGS) entry which is preliminary data.</text>
</comment>
<dbReference type="RefSeq" id="WP_148738022.1">
    <property type="nucleotide sequence ID" value="NZ_VSTH01000015.1"/>
</dbReference>
<dbReference type="AlphaFoldDB" id="A0A5S4YV91"/>
<dbReference type="SMART" id="SM00327">
    <property type="entry name" value="VWA"/>
    <property type="match status" value="1"/>
</dbReference>
<feature type="region of interest" description="Disordered" evidence="1">
    <location>
        <begin position="99"/>
        <end position="125"/>
    </location>
</feature>
<evidence type="ECO:0000259" key="2">
    <source>
        <dbReference type="SMART" id="SM00327"/>
    </source>
</evidence>
<evidence type="ECO:0000313" key="4">
    <source>
        <dbReference type="Proteomes" id="UP000324797"/>
    </source>
</evidence>
<dbReference type="PANTHER" id="PTHR39338">
    <property type="entry name" value="BLL5662 PROTEIN-RELATED"/>
    <property type="match status" value="1"/>
</dbReference>
<name>A0A5S4YV91_9BRAD</name>
<feature type="domain" description="VWFA" evidence="2">
    <location>
        <begin position="196"/>
        <end position="366"/>
    </location>
</feature>
<dbReference type="InterPro" id="IPR036465">
    <property type="entry name" value="vWFA_dom_sf"/>
</dbReference>
<proteinExistence type="predicted"/>
<dbReference type="InterPro" id="IPR002035">
    <property type="entry name" value="VWF_A"/>
</dbReference>
<dbReference type="InterPro" id="IPR008912">
    <property type="entry name" value="Uncharacterised_CoxE"/>
</dbReference>